<dbReference type="InterPro" id="IPR024964">
    <property type="entry name" value="CTLH/CRA"/>
</dbReference>
<comment type="subcellular location">
    <subcellularLocation>
        <location evidence="1">Cytoplasm</location>
    </subcellularLocation>
</comment>
<evidence type="ECO:0000256" key="6">
    <source>
        <dbReference type="PROSITE-ProRule" id="PRU01215"/>
    </source>
</evidence>
<dbReference type="Pfam" id="PF10607">
    <property type="entry name" value="CTLH"/>
    <property type="match status" value="1"/>
</dbReference>
<accession>A0A7S3VID7</accession>
<dbReference type="GO" id="GO:0061630">
    <property type="term" value="F:ubiquitin protein ligase activity"/>
    <property type="evidence" value="ECO:0007669"/>
    <property type="project" value="InterPro"/>
</dbReference>
<evidence type="ECO:0000256" key="3">
    <source>
        <dbReference type="ARBA" id="ARBA00022723"/>
    </source>
</evidence>
<evidence type="ECO:0000313" key="10">
    <source>
        <dbReference type="EMBL" id="CAE0487678.1"/>
    </source>
</evidence>
<dbReference type="SUPFAM" id="SSF57850">
    <property type="entry name" value="RING/U-box"/>
    <property type="match status" value="1"/>
</dbReference>
<dbReference type="Pfam" id="PF13445">
    <property type="entry name" value="zf-RING_UBOX"/>
    <property type="match status" value="1"/>
</dbReference>
<evidence type="ECO:0000256" key="5">
    <source>
        <dbReference type="ARBA" id="ARBA00022833"/>
    </source>
</evidence>
<dbReference type="PANTHER" id="PTHR12170:SF3">
    <property type="entry name" value="GH10162P"/>
    <property type="match status" value="1"/>
</dbReference>
<evidence type="ECO:0000259" key="8">
    <source>
        <dbReference type="PROSITE" id="PS50897"/>
    </source>
</evidence>
<keyword evidence="3" id="KW-0479">Metal-binding</keyword>
<dbReference type="AlphaFoldDB" id="A0A7S3VID7"/>
<dbReference type="GO" id="GO:0043161">
    <property type="term" value="P:proteasome-mediated ubiquitin-dependent protein catabolic process"/>
    <property type="evidence" value="ECO:0007669"/>
    <property type="project" value="InterPro"/>
</dbReference>
<evidence type="ECO:0000256" key="4">
    <source>
        <dbReference type="ARBA" id="ARBA00022771"/>
    </source>
</evidence>
<dbReference type="InterPro" id="IPR037683">
    <property type="entry name" value="Rmd5_dRing"/>
</dbReference>
<reference evidence="10" key="1">
    <citation type="submission" date="2021-01" db="EMBL/GenBank/DDBJ databases">
        <authorList>
            <person name="Corre E."/>
            <person name="Pelletier E."/>
            <person name="Niang G."/>
            <person name="Scheremetjew M."/>
            <person name="Finn R."/>
            <person name="Kale V."/>
            <person name="Holt S."/>
            <person name="Cochrane G."/>
            <person name="Meng A."/>
            <person name="Brown T."/>
            <person name="Cohen L."/>
        </authorList>
    </citation>
    <scope>NUCLEOTIDE SEQUENCE</scope>
    <source>
        <strain evidence="10">CCMP1320</strain>
    </source>
</reference>
<dbReference type="PROSITE" id="PS50897">
    <property type="entry name" value="CTLH"/>
    <property type="match status" value="1"/>
</dbReference>
<dbReference type="EMBL" id="HBIP01005449">
    <property type="protein sequence ID" value="CAE0487678.1"/>
    <property type="molecule type" value="Transcribed_RNA"/>
</dbReference>
<dbReference type="SMART" id="SM00184">
    <property type="entry name" value="RING"/>
    <property type="match status" value="1"/>
</dbReference>
<evidence type="ECO:0000256" key="1">
    <source>
        <dbReference type="ARBA" id="ARBA00004496"/>
    </source>
</evidence>
<keyword evidence="2" id="KW-0963">Cytoplasm</keyword>
<keyword evidence="5" id="KW-0862">Zinc</keyword>
<dbReference type="GO" id="GO:0005737">
    <property type="term" value="C:cytoplasm"/>
    <property type="evidence" value="ECO:0007669"/>
    <property type="project" value="UniProtKB-SubCell"/>
</dbReference>
<dbReference type="InterPro" id="IPR001841">
    <property type="entry name" value="Znf_RING"/>
</dbReference>
<dbReference type="PROSITE" id="PS51867">
    <property type="entry name" value="ZF_RING_GID"/>
    <property type="match status" value="1"/>
</dbReference>
<feature type="zinc finger region" description="RING-Gid-type" evidence="6">
    <location>
        <begin position="383"/>
        <end position="426"/>
    </location>
</feature>
<keyword evidence="4 6" id="KW-0863">Zinc-finger</keyword>
<sequence>MLRPCEPCVSSSHFNHSLQSSPSLCCHAQALRAMLMPCVSSSHFLSSHFNHSLQSSPSLCCHAQALDRFVDDKLDICKAMRDIDMDQATLNKVIAEHFFREGRFEVGDIFAQEAQIPDVHDLKAPYIEMHKILEQIRAHNLEPALQWAASHAGQLPESSGSVGYRGLGSAGKGPRKGPHPPSAFEFKLHALNFLTTLTQQGQEGALAYAKNHFAPFQRTKMKEIMRLMGCLVYLRPTSSTHQGSAESVAAADGGGEGGATAMAIDDDQERPQPENSIANGAVKQAKQPLLLFTLAGTPYAELMSPSAWEDVAQEFMRQACSLMGQAYESPLAVSVAAGALALPPLLKLASVMERNAQDLRSCEQLPVELELGDEFVFHPIFACPVSKDHATPDNPPVLLPCNHVLCEHSVLKIAKGRTRTFKCPYCPMDARADNLRALIFPDVD</sequence>
<feature type="domain" description="CTLH" evidence="8">
    <location>
        <begin position="125"/>
        <end position="204"/>
    </location>
</feature>
<dbReference type="InterPro" id="IPR013083">
    <property type="entry name" value="Znf_RING/FYVE/PHD"/>
</dbReference>
<name>A0A7S3VID7_DUNTE</name>
<dbReference type="InterPro" id="IPR006595">
    <property type="entry name" value="CTLH_C"/>
</dbReference>
<dbReference type="Gene3D" id="3.30.40.10">
    <property type="entry name" value="Zinc/RING finger domain, C3HC4 (zinc finger)"/>
    <property type="match status" value="1"/>
</dbReference>
<dbReference type="InterPro" id="IPR006594">
    <property type="entry name" value="LisH"/>
</dbReference>
<proteinExistence type="predicted"/>
<evidence type="ECO:0000259" key="9">
    <source>
        <dbReference type="PROSITE" id="PS51867"/>
    </source>
</evidence>
<feature type="region of interest" description="Disordered" evidence="7">
    <location>
        <begin position="242"/>
        <end position="262"/>
    </location>
</feature>
<dbReference type="GO" id="GO:0034657">
    <property type="term" value="C:GID complex"/>
    <property type="evidence" value="ECO:0007669"/>
    <property type="project" value="TreeGrafter"/>
</dbReference>
<dbReference type="InterPro" id="IPR027370">
    <property type="entry name" value="Znf-RING_euk"/>
</dbReference>
<dbReference type="GO" id="GO:0005634">
    <property type="term" value="C:nucleus"/>
    <property type="evidence" value="ECO:0007669"/>
    <property type="project" value="TreeGrafter"/>
</dbReference>
<feature type="domain" description="RING-Gid-type" evidence="9">
    <location>
        <begin position="383"/>
        <end position="426"/>
    </location>
</feature>
<dbReference type="CDD" id="cd16652">
    <property type="entry name" value="dRING_Rmd5p-like"/>
    <property type="match status" value="1"/>
</dbReference>
<dbReference type="InterPro" id="IPR044063">
    <property type="entry name" value="ZF_RING_GID"/>
</dbReference>
<gene>
    <name evidence="10" type="ORF">DTER00134_LOCUS2724</name>
</gene>
<evidence type="ECO:0000256" key="2">
    <source>
        <dbReference type="ARBA" id="ARBA00022490"/>
    </source>
</evidence>
<dbReference type="InterPro" id="IPR045098">
    <property type="entry name" value="Fyv10_fam"/>
</dbReference>
<protein>
    <recommendedName>
        <fullName evidence="11">RING-Gid-type domain-containing protein</fullName>
    </recommendedName>
</protein>
<dbReference type="PROSITE" id="PS50896">
    <property type="entry name" value="LISH"/>
    <property type="match status" value="1"/>
</dbReference>
<dbReference type="FunFam" id="3.30.40.10:FF:000143">
    <property type="entry name" value="Regulator of gluconeogenesis Rmd5"/>
    <property type="match status" value="1"/>
</dbReference>
<organism evidence="10">
    <name type="scientific">Dunaliella tertiolecta</name>
    <name type="common">Green alga</name>
    <dbReference type="NCBI Taxonomy" id="3047"/>
    <lineage>
        <taxon>Eukaryota</taxon>
        <taxon>Viridiplantae</taxon>
        <taxon>Chlorophyta</taxon>
        <taxon>core chlorophytes</taxon>
        <taxon>Chlorophyceae</taxon>
        <taxon>CS clade</taxon>
        <taxon>Chlamydomonadales</taxon>
        <taxon>Dunaliellaceae</taxon>
        <taxon>Dunaliella</taxon>
    </lineage>
</organism>
<evidence type="ECO:0000256" key="7">
    <source>
        <dbReference type="SAM" id="MobiDB-lite"/>
    </source>
</evidence>
<dbReference type="PANTHER" id="PTHR12170">
    <property type="entry name" value="MACROPHAGE ERYTHROBLAST ATTACHER-RELATED"/>
    <property type="match status" value="1"/>
</dbReference>
<dbReference type="GO" id="GO:0008270">
    <property type="term" value="F:zinc ion binding"/>
    <property type="evidence" value="ECO:0007669"/>
    <property type="project" value="UniProtKB-KW"/>
</dbReference>
<evidence type="ECO:0008006" key="11">
    <source>
        <dbReference type="Google" id="ProtNLM"/>
    </source>
</evidence>